<keyword evidence="1" id="KW-1133">Transmembrane helix</keyword>
<evidence type="ECO:0000313" key="3">
    <source>
        <dbReference type="WBParaSite" id="jg678"/>
    </source>
</evidence>
<keyword evidence="1" id="KW-0472">Membrane</keyword>
<accession>A0A915EHN3</accession>
<protein>
    <submittedName>
        <fullName evidence="3">Uncharacterized protein</fullName>
    </submittedName>
</protein>
<feature type="transmembrane region" description="Helical" evidence="1">
    <location>
        <begin position="12"/>
        <end position="31"/>
    </location>
</feature>
<dbReference type="PRINTS" id="PR01692">
    <property type="entry name" value="LIPOCALINIMR"/>
</dbReference>
<evidence type="ECO:0000313" key="2">
    <source>
        <dbReference type="Proteomes" id="UP000887574"/>
    </source>
</evidence>
<dbReference type="GO" id="GO:0007165">
    <property type="term" value="P:signal transduction"/>
    <property type="evidence" value="ECO:0007669"/>
    <property type="project" value="TreeGrafter"/>
</dbReference>
<dbReference type="Proteomes" id="UP000887574">
    <property type="component" value="Unplaced"/>
</dbReference>
<feature type="transmembrane region" description="Helical" evidence="1">
    <location>
        <begin position="43"/>
        <end position="69"/>
    </location>
</feature>
<evidence type="ECO:0000256" key="1">
    <source>
        <dbReference type="SAM" id="Phobius"/>
    </source>
</evidence>
<dbReference type="InterPro" id="IPR008075">
    <property type="entry name" value="LIMR"/>
</dbReference>
<name>A0A915EHN3_9BILA</name>
<feature type="transmembrane region" description="Helical" evidence="1">
    <location>
        <begin position="315"/>
        <end position="335"/>
    </location>
</feature>
<dbReference type="WBParaSite" id="jg678">
    <property type="protein sequence ID" value="jg678"/>
    <property type="gene ID" value="jg678"/>
</dbReference>
<proteinExistence type="predicted"/>
<keyword evidence="1" id="KW-0812">Transmembrane</keyword>
<sequence length="395" mass="43696">MELCLSAQQYFYVRALAICLLLYRIQGFSFTCQLQPRSLLARVYETVIVCFLVIVLLVAITDVFYSLVLAENYSLSLSILYVTSLSTPLLYSFVSLCGVFLLLISTPVGFAKMFDLFSSSMITARKGGTGTTSAATSPTTHTLNKSSSFSALAAAERLQAMTCLRQQARQNLASSSTPKRPYYHLNGYAGSPSKKLSYRQELMWKHRRKLNLGVFCSKKSGSNTTCKKWMFTSAELPEIPFSDADSAFADDTLCIHGGDKHSTVAVWFQSIAGVCAICGGAFPPHFWCGWCNSGEHYYFVYNVGRTRSRGKTSMTCIIANCATVLLLSSALPVMARTLGITSIDLLGAYGSLNWISNFSLVCQQIYSPCPQRADEKIVFIGTAQELYEQRSFRRV</sequence>
<dbReference type="PANTHER" id="PTHR12625">
    <property type="entry name" value="LIPOCALIN-1 INTERACTING MEMBRANE RECEPTOR LIMR"/>
    <property type="match status" value="1"/>
</dbReference>
<reference evidence="3" key="1">
    <citation type="submission" date="2022-11" db="UniProtKB">
        <authorList>
            <consortium name="WormBaseParasite"/>
        </authorList>
    </citation>
    <scope>IDENTIFICATION</scope>
</reference>
<dbReference type="GO" id="GO:0004888">
    <property type="term" value="F:transmembrane signaling receptor activity"/>
    <property type="evidence" value="ECO:0007669"/>
    <property type="project" value="TreeGrafter"/>
</dbReference>
<dbReference type="PANTHER" id="PTHR12625:SF0">
    <property type="entry name" value="PROTEIN LILIPOD"/>
    <property type="match status" value="1"/>
</dbReference>
<organism evidence="2 3">
    <name type="scientific">Ditylenchus dipsaci</name>
    <dbReference type="NCBI Taxonomy" id="166011"/>
    <lineage>
        <taxon>Eukaryota</taxon>
        <taxon>Metazoa</taxon>
        <taxon>Ecdysozoa</taxon>
        <taxon>Nematoda</taxon>
        <taxon>Chromadorea</taxon>
        <taxon>Rhabditida</taxon>
        <taxon>Tylenchina</taxon>
        <taxon>Tylenchomorpha</taxon>
        <taxon>Sphaerularioidea</taxon>
        <taxon>Anguinidae</taxon>
        <taxon>Anguininae</taxon>
        <taxon>Ditylenchus</taxon>
    </lineage>
</organism>
<dbReference type="GO" id="GO:0005886">
    <property type="term" value="C:plasma membrane"/>
    <property type="evidence" value="ECO:0007669"/>
    <property type="project" value="TreeGrafter"/>
</dbReference>
<dbReference type="AlphaFoldDB" id="A0A915EHN3"/>
<feature type="transmembrane region" description="Helical" evidence="1">
    <location>
        <begin position="89"/>
        <end position="111"/>
    </location>
</feature>
<keyword evidence="2" id="KW-1185">Reference proteome</keyword>